<keyword evidence="3" id="KW-1185">Reference proteome</keyword>
<dbReference type="GO" id="GO:0071011">
    <property type="term" value="C:precatalytic spliceosome"/>
    <property type="evidence" value="ECO:0007669"/>
    <property type="project" value="TreeGrafter"/>
</dbReference>
<reference evidence="2 3" key="1">
    <citation type="submission" date="2024-05" db="EMBL/GenBank/DDBJ databases">
        <title>Haplotype-resolved chromosome-level genome assembly of Huyou (Citrus changshanensis).</title>
        <authorList>
            <person name="Miao C."/>
            <person name="Chen W."/>
            <person name="Wu Y."/>
            <person name="Wang L."/>
            <person name="Zhao S."/>
            <person name="Grierson D."/>
            <person name="Xu C."/>
            <person name="Chen K."/>
        </authorList>
    </citation>
    <scope>NUCLEOTIDE SEQUENCE [LARGE SCALE GENOMIC DNA]</scope>
    <source>
        <strain evidence="2">01-14</strain>
        <tissue evidence="2">Leaf</tissue>
    </source>
</reference>
<name>A0AAP0LIG4_9ROSI</name>
<evidence type="ECO:0000256" key="1">
    <source>
        <dbReference type="SAM" id="MobiDB-lite"/>
    </source>
</evidence>
<dbReference type="PANTHER" id="PTHR13288">
    <property type="entry name" value="SPLICING FACTOR 45 SPF45"/>
    <property type="match status" value="1"/>
</dbReference>
<dbReference type="GO" id="GO:0045292">
    <property type="term" value="P:mRNA cis splicing, via spliceosome"/>
    <property type="evidence" value="ECO:0007669"/>
    <property type="project" value="InterPro"/>
</dbReference>
<comment type="caution">
    <text evidence="2">The sequence shown here is derived from an EMBL/GenBank/DDBJ whole genome shotgun (WGS) entry which is preliminary data.</text>
</comment>
<dbReference type="AlphaFoldDB" id="A0AAP0LIG4"/>
<dbReference type="Proteomes" id="UP001428341">
    <property type="component" value="Unassembled WGS sequence"/>
</dbReference>
<sequence length="148" mass="16778">MLGGLYGDLPPPSDEDKPTNTTTTVWSIFAPPQTILKPQSKPKSTQNSLLTRPHSSPTIAPSPDDVVALPQLALVDVTSTVIEGHDPARPNDYEDYRRKKKKKEVDAEICRDLERRRQEEEEMEMRERDNLVSAVLLWLMLIEICLRG</sequence>
<organism evidence="2 3">
    <name type="scientific">Citrus x changshan-huyou</name>
    <dbReference type="NCBI Taxonomy" id="2935761"/>
    <lineage>
        <taxon>Eukaryota</taxon>
        <taxon>Viridiplantae</taxon>
        <taxon>Streptophyta</taxon>
        <taxon>Embryophyta</taxon>
        <taxon>Tracheophyta</taxon>
        <taxon>Spermatophyta</taxon>
        <taxon>Magnoliopsida</taxon>
        <taxon>eudicotyledons</taxon>
        <taxon>Gunneridae</taxon>
        <taxon>Pentapetalae</taxon>
        <taxon>rosids</taxon>
        <taxon>malvids</taxon>
        <taxon>Sapindales</taxon>
        <taxon>Rutaceae</taxon>
        <taxon>Aurantioideae</taxon>
        <taxon>Citrus</taxon>
    </lineage>
</organism>
<dbReference type="PANTHER" id="PTHR13288:SF8">
    <property type="entry name" value="SPLICING FACTOR 45"/>
    <property type="match status" value="1"/>
</dbReference>
<protein>
    <submittedName>
        <fullName evidence="2">Uncharacterized protein</fullName>
    </submittedName>
</protein>
<dbReference type="InterPro" id="IPR040052">
    <property type="entry name" value="RBM17"/>
</dbReference>
<evidence type="ECO:0000313" key="2">
    <source>
        <dbReference type="EMBL" id="KAK9175928.1"/>
    </source>
</evidence>
<feature type="compositionally biased region" description="Polar residues" evidence="1">
    <location>
        <begin position="41"/>
        <end position="59"/>
    </location>
</feature>
<proteinExistence type="predicted"/>
<feature type="region of interest" description="Disordered" evidence="1">
    <location>
        <begin position="83"/>
        <end position="108"/>
    </location>
</feature>
<accession>A0AAP0LIG4</accession>
<gene>
    <name evidence="2" type="ORF">WN944_027939</name>
</gene>
<dbReference type="EMBL" id="JBCGBO010000025">
    <property type="protein sequence ID" value="KAK9175928.1"/>
    <property type="molecule type" value="Genomic_DNA"/>
</dbReference>
<feature type="region of interest" description="Disordered" evidence="1">
    <location>
        <begin position="1"/>
        <end position="63"/>
    </location>
</feature>
<evidence type="ECO:0000313" key="3">
    <source>
        <dbReference type="Proteomes" id="UP001428341"/>
    </source>
</evidence>